<dbReference type="InterPro" id="IPR029063">
    <property type="entry name" value="SAM-dependent_MTases_sf"/>
</dbReference>
<dbReference type="Pfam" id="PF13847">
    <property type="entry name" value="Methyltransf_31"/>
    <property type="match status" value="1"/>
</dbReference>
<dbReference type="PANTHER" id="PTHR43591">
    <property type="entry name" value="METHYLTRANSFERASE"/>
    <property type="match status" value="1"/>
</dbReference>
<dbReference type="AlphaFoldDB" id="A0A858Q408"/>
<dbReference type="KEGG" id="metu:GNH96_00355"/>
<proteinExistence type="predicted"/>
<evidence type="ECO:0000259" key="1">
    <source>
        <dbReference type="Pfam" id="PF13847"/>
    </source>
</evidence>
<feature type="domain" description="Methyltransferase" evidence="1">
    <location>
        <begin position="41"/>
        <end position="149"/>
    </location>
</feature>
<protein>
    <submittedName>
        <fullName evidence="2">Methyltransferase domain-containing protein</fullName>
    </submittedName>
</protein>
<evidence type="ECO:0000313" key="2">
    <source>
        <dbReference type="EMBL" id="QJD28569.1"/>
    </source>
</evidence>
<name>A0A858Q408_9GAMM</name>
<evidence type="ECO:0000313" key="3">
    <source>
        <dbReference type="Proteomes" id="UP000503004"/>
    </source>
</evidence>
<dbReference type="GO" id="GO:0032259">
    <property type="term" value="P:methylation"/>
    <property type="evidence" value="ECO:0007669"/>
    <property type="project" value="UniProtKB-KW"/>
</dbReference>
<dbReference type="EMBL" id="CP046565">
    <property type="protein sequence ID" value="QJD28569.1"/>
    <property type="molecule type" value="Genomic_DNA"/>
</dbReference>
<dbReference type="Proteomes" id="UP000503004">
    <property type="component" value="Chromosome"/>
</dbReference>
<keyword evidence="3" id="KW-1185">Reference proteome</keyword>
<organism evidence="2 3">
    <name type="scientific">Methylococcus geothermalis</name>
    <dbReference type="NCBI Taxonomy" id="2681310"/>
    <lineage>
        <taxon>Bacteria</taxon>
        <taxon>Pseudomonadati</taxon>
        <taxon>Pseudomonadota</taxon>
        <taxon>Gammaproteobacteria</taxon>
        <taxon>Methylococcales</taxon>
        <taxon>Methylococcaceae</taxon>
        <taxon>Methylococcus</taxon>
    </lineage>
</organism>
<dbReference type="Gene3D" id="3.40.50.150">
    <property type="entry name" value="Vaccinia Virus protein VP39"/>
    <property type="match status" value="1"/>
</dbReference>
<accession>A0A858Q408</accession>
<reference evidence="3" key="1">
    <citation type="submission" date="2019-12" db="EMBL/GenBank/DDBJ databases">
        <authorList>
            <person name="Awala S.I."/>
            <person name="Rhee S.K."/>
        </authorList>
    </citation>
    <scope>NUCLEOTIDE SEQUENCE [LARGE SCALE GENOMIC DNA]</scope>
    <source>
        <strain evidence="3">IM1</strain>
    </source>
</reference>
<gene>
    <name evidence="2" type="ORF">GNH96_00355</name>
</gene>
<dbReference type="InterPro" id="IPR025714">
    <property type="entry name" value="Methyltranfer_dom"/>
</dbReference>
<sequence length="276" mass="29690">MANESHYIIRGGESGAERLHVLGRVMRPASLAVLGRAGLAPGMDVLDLGCGSGDMTVEIARVAGSTGRVVGIDMDAGVLAHAKRDSDACGLPIEWRQARIEDVDETDSFDLVYARFLLSHLPDPRDALRRMCRAVRPLGRVVVEDIDISAHVHWPPSAAFRRYVELYTATGRARGVDPGIGPRLPALLIDAGLEAVDVAVSMPVFRQGEGKTVARITLSNIAESAMASGLTCREEIDRLARELAGHEADPRSIQSTAQVFQVIGRRPLKELDTAGV</sequence>
<dbReference type="RefSeq" id="WP_169601247.1">
    <property type="nucleotide sequence ID" value="NZ_CP046565.1"/>
</dbReference>
<keyword evidence="2" id="KW-0489">Methyltransferase</keyword>
<dbReference type="GO" id="GO:0008168">
    <property type="term" value="F:methyltransferase activity"/>
    <property type="evidence" value="ECO:0007669"/>
    <property type="project" value="UniProtKB-KW"/>
</dbReference>
<dbReference type="SUPFAM" id="SSF53335">
    <property type="entry name" value="S-adenosyl-L-methionine-dependent methyltransferases"/>
    <property type="match status" value="1"/>
</dbReference>
<keyword evidence="2" id="KW-0808">Transferase</keyword>
<dbReference type="CDD" id="cd02440">
    <property type="entry name" value="AdoMet_MTases"/>
    <property type="match status" value="1"/>
</dbReference>